<reference evidence="7 8" key="1">
    <citation type="submission" date="2019-09" db="EMBL/GenBank/DDBJ databases">
        <title>Genome Sequences of Streptomyces kaniharaensis ATCC 21070.</title>
        <authorList>
            <person name="Zhu W."/>
            <person name="De Crecy-Lagard V."/>
            <person name="Richards N.G."/>
        </authorList>
    </citation>
    <scope>NUCLEOTIDE SEQUENCE [LARGE SCALE GENOMIC DNA]</scope>
    <source>
        <strain evidence="7 8">SF-557</strain>
    </source>
</reference>
<keyword evidence="3" id="KW-0732">Signal</keyword>
<evidence type="ECO:0000256" key="5">
    <source>
        <dbReference type="SAM" id="Phobius"/>
    </source>
</evidence>
<dbReference type="AlphaFoldDB" id="A0A6N7KTZ2"/>
<keyword evidence="5" id="KW-0812">Transmembrane</keyword>
<evidence type="ECO:0000256" key="3">
    <source>
        <dbReference type="ARBA" id="ARBA00022729"/>
    </source>
</evidence>
<name>A0A6N7KTZ2_9ACTN</name>
<dbReference type="EMBL" id="WBOF01000001">
    <property type="protein sequence ID" value="MQS13073.1"/>
    <property type="molecule type" value="Genomic_DNA"/>
</dbReference>
<gene>
    <name evidence="7" type="ORF">F7Q99_12450</name>
</gene>
<dbReference type="NCBIfam" id="TIGR01167">
    <property type="entry name" value="LPXTG_anchor"/>
    <property type="match status" value="1"/>
</dbReference>
<comment type="caution">
    <text evidence="7">The sequence shown here is derived from an EMBL/GenBank/DDBJ whole genome shotgun (WGS) entry which is preliminary data.</text>
</comment>
<keyword evidence="8" id="KW-1185">Reference proteome</keyword>
<dbReference type="OrthoDB" id="3796513at2"/>
<evidence type="ECO:0000313" key="8">
    <source>
        <dbReference type="Proteomes" id="UP000450000"/>
    </source>
</evidence>
<dbReference type="Proteomes" id="UP000450000">
    <property type="component" value="Unassembled WGS sequence"/>
</dbReference>
<evidence type="ECO:0000256" key="2">
    <source>
        <dbReference type="ARBA" id="ARBA00022525"/>
    </source>
</evidence>
<keyword evidence="5" id="KW-0472">Membrane</keyword>
<keyword evidence="1" id="KW-0134">Cell wall</keyword>
<proteinExistence type="predicted"/>
<evidence type="ECO:0000313" key="7">
    <source>
        <dbReference type="EMBL" id="MQS13073.1"/>
    </source>
</evidence>
<feature type="transmembrane region" description="Helical" evidence="5">
    <location>
        <begin position="178"/>
        <end position="197"/>
    </location>
</feature>
<accession>A0A6N7KTZ2</accession>
<dbReference type="InterPro" id="IPR019931">
    <property type="entry name" value="LPXTG_anchor"/>
</dbReference>
<feature type="domain" description="Gram-positive cocci surface proteins LPxTG" evidence="6">
    <location>
        <begin position="168"/>
        <end position="205"/>
    </location>
</feature>
<keyword evidence="4" id="KW-0572">Peptidoglycan-anchor</keyword>
<sequence>MAAPMPATGSGPAGGAVVTGGAPGELSVTFDNIATTTVRELATTFTLTGKGGGAGLDVKLRAPGSDWKPLTGTNTGAYQLAQGEKLTLQVRITAGAQATLGDYRFSFAAKSELLPSGSAPSKKYTCPQLAGTFGGTFTVTDHAVATTSPAPAAPTTPAATPTRTPTQLADTGAGANTFPIAVTGTATIAVGGALLLVTRRRRAED</sequence>
<dbReference type="PROSITE" id="PS50847">
    <property type="entry name" value="GRAM_POS_ANCHORING"/>
    <property type="match status" value="1"/>
</dbReference>
<evidence type="ECO:0000256" key="4">
    <source>
        <dbReference type="ARBA" id="ARBA00023088"/>
    </source>
</evidence>
<protein>
    <submittedName>
        <fullName evidence="7">LPXTG cell wall anchor domain-containing protein</fullName>
    </submittedName>
</protein>
<evidence type="ECO:0000259" key="6">
    <source>
        <dbReference type="PROSITE" id="PS50847"/>
    </source>
</evidence>
<evidence type="ECO:0000256" key="1">
    <source>
        <dbReference type="ARBA" id="ARBA00022512"/>
    </source>
</evidence>
<organism evidence="7 8">
    <name type="scientific">Streptomyces kaniharaensis</name>
    <dbReference type="NCBI Taxonomy" id="212423"/>
    <lineage>
        <taxon>Bacteria</taxon>
        <taxon>Bacillati</taxon>
        <taxon>Actinomycetota</taxon>
        <taxon>Actinomycetes</taxon>
        <taxon>Kitasatosporales</taxon>
        <taxon>Streptomycetaceae</taxon>
        <taxon>Streptomyces</taxon>
    </lineage>
</organism>
<keyword evidence="2" id="KW-0964">Secreted</keyword>
<keyword evidence="5" id="KW-1133">Transmembrane helix</keyword>